<dbReference type="KEGG" id="dpx:DAPPUDRAFT_309302"/>
<gene>
    <name evidence="3" type="ORF">DAPPUDRAFT_309302</name>
    <name evidence="2" type="ORF">DAPPUDRAFT_309303</name>
</gene>
<dbReference type="EMBL" id="GL732618">
    <property type="protein sequence ID" value="EFX70740.1"/>
    <property type="molecule type" value="Genomic_DNA"/>
</dbReference>
<protein>
    <submittedName>
        <fullName evidence="3">Uncharacterized protein</fullName>
    </submittedName>
</protein>
<dbReference type="HOGENOM" id="CLU_2225873_0_0_1"/>
<sequence length="101" mass="11286">MTCKIAIYCLLLVALIGLVSAAPPTGRSQQGFKHYCEKRTTSSGNSQYLWGYDTVQLPSDWEGTTEESSSKSKDGAVTTHVNSWYQLTQETKIKCENLKYL</sequence>
<dbReference type="Proteomes" id="UP000000305">
    <property type="component" value="Unassembled WGS sequence"/>
</dbReference>
<dbReference type="EMBL" id="GL732618">
    <property type="protein sequence ID" value="EFX70688.1"/>
    <property type="molecule type" value="Genomic_DNA"/>
</dbReference>
<proteinExistence type="predicted"/>
<evidence type="ECO:0000313" key="4">
    <source>
        <dbReference type="Proteomes" id="UP000000305"/>
    </source>
</evidence>
<evidence type="ECO:0000313" key="3">
    <source>
        <dbReference type="EMBL" id="EFX70740.1"/>
    </source>
</evidence>
<evidence type="ECO:0000313" key="2">
    <source>
        <dbReference type="EMBL" id="EFX70688.1"/>
    </source>
</evidence>
<accession>E9HC14</accession>
<dbReference type="AlphaFoldDB" id="E9HC14"/>
<feature type="signal peptide" evidence="1">
    <location>
        <begin position="1"/>
        <end position="21"/>
    </location>
</feature>
<feature type="chain" id="PRO_5010831039" evidence="1">
    <location>
        <begin position="22"/>
        <end position="101"/>
    </location>
</feature>
<dbReference type="KEGG" id="dpx:DAPPUDRAFT_309303"/>
<organism evidence="3 4">
    <name type="scientific">Daphnia pulex</name>
    <name type="common">Water flea</name>
    <dbReference type="NCBI Taxonomy" id="6669"/>
    <lineage>
        <taxon>Eukaryota</taxon>
        <taxon>Metazoa</taxon>
        <taxon>Ecdysozoa</taxon>
        <taxon>Arthropoda</taxon>
        <taxon>Crustacea</taxon>
        <taxon>Branchiopoda</taxon>
        <taxon>Diplostraca</taxon>
        <taxon>Cladocera</taxon>
        <taxon>Anomopoda</taxon>
        <taxon>Daphniidae</taxon>
        <taxon>Daphnia</taxon>
    </lineage>
</organism>
<keyword evidence="4" id="KW-1185">Reference proteome</keyword>
<reference evidence="3 4" key="1">
    <citation type="journal article" date="2011" name="Science">
        <title>The ecoresponsive genome of Daphnia pulex.</title>
        <authorList>
            <person name="Colbourne J.K."/>
            <person name="Pfrender M.E."/>
            <person name="Gilbert D."/>
            <person name="Thomas W.K."/>
            <person name="Tucker A."/>
            <person name="Oakley T.H."/>
            <person name="Tokishita S."/>
            <person name="Aerts A."/>
            <person name="Arnold G.J."/>
            <person name="Basu M.K."/>
            <person name="Bauer D.J."/>
            <person name="Caceres C.E."/>
            <person name="Carmel L."/>
            <person name="Casola C."/>
            <person name="Choi J.H."/>
            <person name="Detter J.C."/>
            <person name="Dong Q."/>
            <person name="Dusheyko S."/>
            <person name="Eads B.D."/>
            <person name="Frohlich T."/>
            <person name="Geiler-Samerotte K.A."/>
            <person name="Gerlach D."/>
            <person name="Hatcher P."/>
            <person name="Jogdeo S."/>
            <person name="Krijgsveld J."/>
            <person name="Kriventseva E.V."/>
            <person name="Kultz D."/>
            <person name="Laforsch C."/>
            <person name="Lindquist E."/>
            <person name="Lopez J."/>
            <person name="Manak J.R."/>
            <person name="Muller J."/>
            <person name="Pangilinan J."/>
            <person name="Patwardhan R.P."/>
            <person name="Pitluck S."/>
            <person name="Pritham E.J."/>
            <person name="Rechtsteiner A."/>
            <person name="Rho M."/>
            <person name="Rogozin I.B."/>
            <person name="Sakarya O."/>
            <person name="Salamov A."/>
            <person name="Schaack S."/>
            <person name="Shapiro H."/>
            <person name="Shiga Y."/>
            <person name="Skalitzky C."/>
            <person name="Smith Z."/>
            <person name="Souvorov A."/>
            <person name="Sung W."/>
            <person name="Tang Z."/>
            <person name="Tsuchiya D."/>
            <person name="Tu H."/>
            <person name="Vos H."/>
            <person name="Wang M."/>
            <person name="Wolf Y.I."/>
            <person name="Yamagata H."/>
            <person name="Yamada T."/>
            <person name="Ye Y."/>
            <person name="Shaw J.R."/>
            <person name="Andrews J."/>
            <person name="Crease T.J."/>
            <person name="Tang H."/>
            <person name="Lucas S.M."/>
            <person name="Robertson H.M."/>
            <person name="Bork P."/>
            <person name="Koonin E.V."/>
            <person name="Zdobnov E.M."/>
            <person name="Grigoriev I.V."/>
            <person name="Lynch M."/>
            <person name="Boore J.L."/>
        </authorList>
    </citation>
    <scope>NUCLEOTIDE SEQUENCE [LARGE SCALE GENOMIC DNA]</scope>
</reference>
<keyword evidence="1" id="KW-0732">Signal</keyword>
<evidence type="ECO:0000256" key="1">
    <source>
        <dbReference type="SAM" id="SignalP"/>
    </source>
</evidence>
<name>E9HC14_DAPPU</name>